<accession>G5A8M7</accession>
<dbReference type="Proteomes" id="UP000002640">
    <property type="component" value="Unassembled WGS sequence"/>
</dbReference>
<evidence type="ECO:0000313" key="1">
    <source>
        <dbReference type="EMBL" id="EGZ08253.1"/>
    </source>
</evidence>
<gene>
    <name evidence="1" type="ORF">PHYSODRAFT_340064</name>
</gene>
<dbReference type="GeneID" id="20647847"/>
<protein>
    <submittedName>
        <fullName evidence="1">Uncharacterized protein</fullName>
    </submittedName>
</protein>
<proteinExistence type="predicted"/>
<dbReference type="RefSeq" id="XP_009536425.1">
    <property type="nucleotide sequence ID" value="XM_009538130.1"/>
</dbReference>
<name>G5A8M7_PHYSP</name>
<sequence length="665" mass="75306">MKNPIRLASLDDFHENSILRSCPNVEELSLCHYYMDVHLNVSEYRTTKQPIPELNYHWTDMEALIRELSDSNSPTTHGSHVDFSPTLDELLAMLEVNRGLEFLGIDIIPVDASYLKTREALALLAAVERVGHDAWKFIAEKWCGLGRIMMKEGEQRFEEKTPIKFLLLLDLEGRQIPNGVDYDLVRFCGVHQRTACTPEYLDALKQIAKHYPTLKPDKPGLDIQIPVRVYLEMAKHEDFLKLMQNAYKAQEVVKGEWNAYRERLDEDAVLPGSLRCTFVLEPVVANCIDIAFVSDDAEEMEALEIEGNWFSQIQRLELGGFAELRDDDVNDGRGRPVTEPPILRVPWSVPSVKTFSDDGTSEWVNAIVPDFGRCQVRREDLVFTDEESGGGACTPGLISLTIEFNEDEIAVSDGLPRLIEAVGPLLQSLTIAYATIELDVNETVRSCPNLQTLVLREELNDMQIDLSGYRANNLPVPSLNCQGWYNPRTLIRELSDMDNALANCTQRLRVRLKRIIDEDEGGEAMRSKMIALQELLRKNVRLEFVDVVVKRGSELYMDSIRKFHLKPINRSLKVPYEVKAAFLSALLAEKPATTSHKKASHESVSAATALAKLDQLVLVNILEFAAPPNNYEDLKALLQMLETNQTLGYLDAIISWKFYTKDDSH</sequence>
<evidence type="ECO:0000313" key="2">
    <source>
        <dbReference type="Proteomes" id="UP000002640"/>
    </source>
</evidence>
<reference evidence="1 2" key="1">
    <citation type="journal article" date="2006" name="Science">
        <title>Phytophthora genome sequences uncover evolutionary origins and mechanisms of pathogenesis.</title>
        <authorList>
            <person name="Tyler B.M."/>
            <person name="Tripathy S."/>
            <person name="Zhang X."/>
            <person name="Dehal P."/>
            <person name="Jiang R.H."/>
            <person name="Aerts A."/>
            <person name="Arredondo F.D."/>
            <person name="Baxter L."/>
            <person name="Bensasson D."/>
            <person name="Beynon J.L."/>
            <person name="Chapman J."/>
            <person name="Damasceno C.M."/>
            <person name="Dorrance A.E."/>
            <person name="Dou D."/>
            <person name="Dickerman A.W."/>
            <person name="Dubchak I.L."/>
            <person name="Garbelotto M."/>
            <person name="Gijzen M."/>
            <person name="Gordon S.G."/>
            <person name="Govers F."/>
            <person name="Grunwald N.J."/>
            <person name="Huang W."/>
            <person name="Ivors K.L."/>
            <person name="Jones R.W."/>
            <person name="Kamoun S."/>
            <person name="Krampis K."/>
            <person name="Lamour K.H."/>
            <person name="Lee M.K."/>
            <person name="McDonald W.H."/>
            <person name="Medina M."/>
            <person name="Meijer H.J."/>
            <person name="Nordberg E.K."/>
            <person name="Maclean D.J."/>
            <person name="Ospina-Giraldo M.D."/>
            <person name="Morris P.F."/>
            <person name="Phuntumart V."/>
            <person name="Putnam N.H."/>
            <person name="Rash S."/>
            <person name="Rose J.K."/>
            <person name="Sakihama Y."/>
            <person name="Salamov A.A."/>
            <person name="Savidor A."/>
            <person name="Scheuring C.F."/>
            <person name="Smith B.M."/>
            <person name="Sobral B.W."/>
            <person name="Terry A."/>
            <person name="Torto-Alalibo T.A."/>
            <person name="Win J."/>
            <person name="Xu Z."/>
            <person name="Zhang H."/>
            <person name="Grigoriev I.V."/>
            <person name="Rokhsar D.S."/>
            <person name="Boore J.L."/>
        </authorList>
    </citation>
    <scope>NUCLEOTIDE SEQUENCE [LARGE SCALE GENOMIC DNA]</scope>
    <source>
        <strain evidence="1 2">P6497</strain>
    </source>
</reference>
<dbReference type="KEGG" id="psoj:PHYSODRAFT_340064"/>
<dbReference type="InParanoid" id="G5A8M7"/>
<keyword evidence="2" id="KW-1185">Reference proteome</keyword>
<dbReference type="EMBL" id="JH159161">
    <property type="protein sequence ID" value="EGZ08253.1"/>
    <property type="molecule type" value="Genomic_DNA"/>
</dbReference>
<dbReference type="AlphaFoldDB" id="G5A8M7"/>
<organism evidence="1 2">
    <name type="scientific">Phytophthora sojae (strain P6497)</name>
    <name type="common">Soybean stem and root rot agent</name>
    <name type="synonym">Phytophthora megasperma f. sp. glycines</name>
    <dbReference type="NCBI Taxonomy" id="1094619"/>
    <lineage>
        <taxon>Eukaryota</taxon>
        <taxon>Sar</taxon>
        <taxon>Stramenopiles</taxon>
        <taxon>Oomycota</taxon>
        <taxon>Peronosporomycetes</taxon>
        <taxon>Peronosporales</taxon>
        <taxon>Peronosporaceae</taxon>
        <taxon>Phytophthora</taxon>
    </lineage>
</organism>